<keyword evidence="3" id="KW-0677">Repeat</keyword>
<dbReference type="InterPro" id="IPR011707">
    <property type="entry name" value="Cu-oxidase-like_N"/>
</dbReference>
<name>A0A317SGV3_9PEZI</name>
<evidence type="ECO:0000259" key="9">
    <source>
        <dbReference type="Pfam" id="PF07731"/>
    </source>
</evidence>
<dbReference type="CDD" id="cd13854">
    <property type="entry name" value="CuRO_1_MaLCC_like"/>
    <property type="match status" value="1"/>
</dbReference>
<sequence>MILTNILLLIAISSISVSAIPVSEPALDEQQTCTNTADSRNCWSSWFDINTNYYSNAPETGRTVEYKWRITNQTMALDGYERVVLAVNGQYPGPTLEANWGDTIMVHVTNELKSNGTGIHWHGARMLGTPEADGAIGVTQCPIAVIKPHSRIPFLWHATQYGTSWRHSHFSLQCSDGVVGPIVIHGPTSANWDIDLGPILLTDWFHKPAFELANEVIQASTGLPPTADNGLINGKNKYDCVNLGSPDPKCKNSGTRYETNFQAGKKHLLRIVNTGTDVMFKFSIDGHKMKVVSMDWVPIEPYEAEVIFVAIGQRYDVIVEANADPDDFWMRAVPQLSCFTMNSQQYNIRGIVRYDSSTLDPTSSSWSITDQCEEEEEDNLVPIVKDNVGSANSEEDFQLSLSPASTGGKLPAFQWTVNNNHYNPNTSAPTMMPINSYGGVTIPEPYSPTEVTAIDGWTYFIIQSLLTIGYPFHLHGHDFYVLGKGIGIYKDISLHPKLHLKNPVRRDVALLPALGYLVIAFKNDNPGAWSMHRHIAWHLHMGLAIQVIERKGEVSVNRPEEVQAVCNAWKAYDKSNGADRA</sequence>
<comment type="caution">
    <text evidence="11">The sequence shown here is derived from an EMBL/GenBank/DDBJ whole genome shotgun (WGS) entry which is preliminary data.</text>
</comment>
<feature type="signal peptide" evidence="7">
    <location>
        <begin position="1"/>
        <end position="19"/>
    </location>
</feature>
<evidence type="ECO:0000313" key="11">
    <source>
        <dbReference type="EMBL" id="PWW73655.1"/>
    </source>
</evidence>
<feature type="domain" description="Plastocyanin-like" evidence="10">
    <location>
        <begin position="70"/>
        <end position="187"/>
    </location>
</feature>
<keyword evidence="12" id="KW-1185">Reference proteome</keyword>
<dbReference type="CDD" id="cd13880">
    <property type="entry name" value="CuRO_2_MaLCC_like"/>
    <property type="match status" value="1"/>
</dbReference>
<reference evidence="11 12" key="1">
    <citation type="submission" date="2018-03" db="EMBL/GenBank/DDBJ databases">
        <title>Genomes of Pezizomycetes fungi and the evolution of truffles.</title>
        <authorList>
            <person name="Murat C."/>
            <person name="Payen T."/>
            <person name="Noel B."/>
            <person name="Kuo A."/>
            <person name="Martin F.M."/>
        </authorList>
    </citation>
    <scope>NUCLEOTIDE SEQUENCE [LARGE SCALE GENOMIC DNA]</scope>
    <source>
        <strain evidence="11">091103-1</strain>
    </source>
</reference>
<dbReference type="InterPro" id="IPR001117">
    <property type="entry name" value="Cu-oxidase_2nd"/>
</dbReference>
<evidence type="ECO:0000259" key="8">
    <source>
        <dbReference type="Pfam" id="PF00394"/>
    </source>
</evidence>
<dbReference type="PANTHER" id="PTHR11709">
    <property type="entry name" value="MULTI-COPPER OXIDASE"/>
    <property type="match status" value="1"/>
</dbReference>
<evidence type="ECO:0000256" key="1">
    <source>
        <dbReference type="ARBA" id="ARBA00010609"/>
    </source>
</evidence>
<dbReference type="InterPro" id="IPR045087">
    <property type="entry name" value="Cu-oxidase_fam"/>
</dbReference>
<accession>A0A317SGV3</accession>
<evidence type="ECO:0000259" key="10">
    <source>
        <dbReference type="Pfam" id="PF07732"/>
    </source>
</evidence>
<protein>
    <submittedName>
        <fullName evidence="11">Laccase 2</fullName>
    </submittedName>
</protein>
<dbReference type="FunFam" id="2.60.40.420:FF:000021">
    <property type="entry name" value="Extracellular dihydrogeodin oxidase/laccase"/>
    <property type="match status" value="1"/>
</dbReference>
<evidence type="ECO:0000256" key="2">
    <source>
        <dbReference type="ARBA" id="ARBA00022723"/>
    </source>
</evidence>
<dbReference type="CDD" id="cd13901">
    <property type="entry name" value="CuRO_3_MaLCC_like"/>
    <property type="match status" value="1"/>
</dbReference>
<evidence type="ECO:0000256" key="4">
    <source>
        <dbReference type="ARBA" id="ARBA00023002"/>
    </source>
</evidence>
<dbReference type="STRING" id="42249.A0A317SGV3"/>
<feature type="chain" id="PRO_5016375042" evidence="7">
    <location>
        <begin position="20"/>
        <end position="581"/>
    </location>
</feature>
<keyword evidence="6" id="KW-0325">Glycoprotein</keyword>
<keyword evidence="2" id="KW-0479">Metal-binding</keyword>
<dbReference type="InterPro" id="IPR011706">
    <property type="entry name" value="Cu-oxidase_C"/>
</dbReference>
<evidence type="ECO:0000256" key="7">
    <source>
        <dbReference type="SAM" id="SignalP"/>
    </source>
</evidence>
<dbReference type="AlphaFoldDB" id="A0A317SGV3"/>
<dbReference type="Pfam" id="PF07731">
    <property type="entry name" value="Cu-oxidase_2"/>
    <property type="match status" value="1"/>
</dbReference>
<dbReference type="Gene3D" id="2.60.40.420">
    <property type="entry name" value="Cupredoxins - blue copper proteins"/>
    <property type="match status" value="3"/>
</dbReference>
<dbReference type="Proteomes" id="UP000246991">
    <property type="component" value="Unassembled WGS sequence"/>
</dbReference>
<dbReference type="PANTHER" id="PTHR11709:SF502">
    <property type="entry name" value="MULTICOPPER OXIDASE"/>
    <property type="match status" value="1"/>
</dbReference>
<dbReference type="FunFam" id="2.60.40.420:FF:000038">
    <property type="entry name" value="Extracellular dihydrogeodin oxidase/laccase"/>
    <property type="match status" value="1"/>
</dbReference>
<organism evidence="11 12">
    <name type="scientific">Tuber magnatum</name>
    <name type="common">white Piedmont truffle</name>
    <dbReference type="NCBI Taxonomy" id="42249"/>
    <lineage>
        <taxon>Eukaryota</taxon>
        <taxon>Fungi</taxon>
        <taxon>Dikarya</taxon>
        <taxon>Ascomycota</taxon>
        <taxon>Pezizomycotina</taxon>
        <taxon>Pezizomycetes</taxon>
        <taxon>Pezizales</taxon>
        <taxon>Tuberaceae</taxon>
        <taxon>Tuber</taxon>
    </lineage>
</organism>
<feature type="domain" description="Plastocyanin-like" evidence="9">
    <location>
        <begin position="432"/>
        <end position="552"/>
    </location>
</feature>
<keyword evidence="5" id="KW-0186">Copper</keyword>
<dbReference type="InterPro" id="IPR008972">
    <property type="entry name" value="Cupredoxin"/>
</dbReference>
<evidence type="ECO:0000256" key="5">
    <source>
        <dbReference type="ARBA" id="ARBA00023008"/>
    </source>
</evidence>
<evidence type="ECO:0000256" key="6">
    <source>
        <dbReference type="ARBA" id="ARBA00023180"/>
    </source>
</evidence>
<keyword evidence="7" id="KW-0732">Signal</keyword>
<gene>
    <name evidence="11" type="ORF">C7212DRAFT_216800</name>
</gene>
<comment type="similarity">
    <text evidence="1">Belongs to the multicopper oxidase family.</text>
</comment>
<proteinExistence type="inferred from homology"/>
<feature type="domain" description="Plastocyanin-like" evidence="8">
    <location>
        <begin position="198"/>
        <end position="356"/>
    </location>
</feature>
<dbReference type="SUPFAM" id="SSF49503">
    <property type="entry name" value="Cupredoxins"/>
    <property type="match status" value="3"/>
</dbReference>
<dbReference type="OrthoDB" id="2121828at2759"/>
<dbReference type="GO" id="GO:0016491">
    <property type="term" value="F:oxidoreductase activity"/>
    <property type="evidence" value="ECO:0007669"/>
    <property type="project" value="UniProtKB-KW"/>
</dbReference>
<evidence type="ECO:0000313" key="12">
    <source>
        <dbReference type="Proteomes" id="UP000246991"/>
    </source>
</evidence>
<keyword evidence="4" id="KW-0560">Oxidoreductase</keyword>
<dbReference type="Pfam" id="PF07732">
    <property type="entry name" value="Cu-oxidase_3"/>
    <property type="match status" value="1"/>
</dbReference>
<dbReference type="Pfam" id="PF00394">
    <property type="entry name" value="Cu-oxidase"/>
    <property type="match status" value="1"/>
</dbReference>
<dbReference type="GO" id="GO:0005507">
    <property type="term" value="F:copper ion binding"/>
    <property type="evidence" value="ECO:0007669"/>
    <property type="project" value="InterPro"/>
</dbReference>
<dbReference type="EMBL" id="PYWC01000076">
    <property type="protein sequence ID" value="PWW73655.1"/>
    <property type="molecule type" value="Genomic_DNA"/>
</dbReference>
<evidence type="ECO:0000256" key="3">
    <source>
        <dbReference type="ARBA" id="ARBA00022737"/>
    </source>
</evidence>